<dbReference type="RefSeq" id="WP_274054672.1">
    <property type="nucleotide sequence ID" value="NZ_CP059693.1"/>
</dbReference>
<dbReference type="EC" id="4.1.1.111" evidence="5"/>
<protein>
    <recommendedName>
        <fullName evidence="5">siroheme decarboxylase</fullName>
        <ecNumber evidence="5">4.1.1.111</ecNumber>
    </recommendedName>
</protein>
<evidence type="ECO:0000256" key="7">
    <source>
        <dbReference type="ARBA" id="ARBA00048470"/>
    </source>
</evidence>
<evidence type="ECO:0000256" key="6">
    <source>
        <dbReference type="ARBA" id="ARBA00045291"/>
    </source>
</evidence>
<dbReference type="Gene3D" id="1.10.10.10">
    <property type="entry name" value="Winged helix-like DNA-binding domain superfamily/Winged helix DNA-binding domain"/>
    <property type="match status" value="1"/>
</dbReference>
<accession>A0ABY7VLS8</accession>
<feature type="region of interest" description="Disordered" evidence="8">
    <location>
        <begin position="1"/>
        <end position="30"/>
    </location>
</feature>
<comment type="function">
    <text evidence="6">Involved in heme d1 biosynthesis. Catalyzes the decarboxylation of siroheme into didecarboxysiroheme.</text>
</comment>
<evidence type="ECO:0000256" key="2">
    <source>
        <dbReference type="ARBA" id="ARBA00023444"/>
    </source>
</evidence>
<name>A0ABY7VLS8_9GAMM</name>
<evidence type="ECO:0000256" key="3">
    <source>
        <dbReference type="ARBA" id="ARBA00023457"/>
    </source>
</evidence>
<dbReference type="InterPro" id="IPR050684">
    <property type="entry name" value="HTH-Siroheme_Decarb"/>
</dbReference>
<evidence type="ECO:0000313" key="11">
    <source>
        <dbReference type="EMBL" id="WDE14152.1"/>
    </source>
</evidence>
<dbReference type="PANTHER" id="PTHR43413:SF1">
    <property type="entry name" value="SIROHEME DECARBOXYLASE NIRL SUBUNIT"/>
    <property type="match status" value="1"/>
</dbReference>
<evidence type="ECO:0000259" key="9">
    <source>
        <dbReference type="Pfam" id="PF17805"/>
    </source>
</evidence>
<reference evidence="11 12" key="1">
    <citation type="journal article" date="2022" name="Mar. Drugs">
        <title>Bioassay-Guided Fractionation Leads to the Detection of Cholic Acid Generated by the Rare Thalassomonas sp.</title>
        <authorList>
            <person name="Pheiffer F."/>
            <person name="Schneider Y.K."/>
            <person name="Hansen E.H."/>
            <person name="Andersen J.H."/>
            <person name="Isaksson J."/>
            <person name="Busche T."/>
            <person name="R C."/>
            <person name="Kalinowski J."/>
            <person name="Zyl L.V."/>
            <person name="Trindade M."/>
        </authorList>
    </citation>
    <scope>NUCLEOTIDE SEQUENCE [LARGE SCALE GENOMIC DNA]</scope>
    <source>
        <strain evidence="11 12">A5K-61T</strain>
    </source>
</reference>
<gene>
    <name evidence="11" type="ORF">H3N35_12485</name>
</gene>
<keyword evidence="1" id="KW-0456">Lyase</keyword>
<dbReference type="Pfam" id="PF22451">
    <property type="entry name" value="NirdL-like_HTH"/>
    <property type="match status" value="1"/>
</dbReference>
<dbReference type="PANTHER" id="PTHR43413">
    <property type="entry name" value="TRANSCRIPTIONAL REGULATOR, ASNC FAMILY"/>
    <property type="match status" value="1"/>
</dbReference>
<evidence type="ECO:0000256" key="1">
    <source>
        <dbReference type="ARBA" id="ARBA00023239"/>
    </source>
</evidence>
<dbReference type="Gene3D" id="3.30.70.3460">
    <property type="match status" value="1"/>
</dbReference>
<evidence type="ECO:0000313" key="12">
    <source>
        <dbReference type="Proteomes" id="UP001215231"/>
    </source>
</evidence>
<comment type="pathway">
    <text evidence="2">Porphyrin-containing compound metabolism.</text>
</comment>
<organism evidence="11 12">
    <name type="scientific">Thalassomonas haliotis</name>
    <dbReference type="NCBI Taxonomy" id="485448"/>
    <lineage>
        <taxon>Bacteria</taxon>
        <taxon>Pseudomonadati</taxon>
        <taxon>Pseudomonadota</taxon>
        <taxon>Gammaproteobacteria</taxon>
        <taxon>Alteromonadales</taxon>
        <taxon>Colwelliaceae</taxon>
        <taxon>Thalassomonas</taxon>
    </lineage>
</organism>
<dbReference type="EMBL" id="CP059693">
    <property type="protein sequence ID" value="WDE14152.1"/>
    <property type="molecule type" value="Genomic_DNA"/>
</dbReference>
<comment type="catalytic activity">
    <reaction evidence="7">
        <text>siroheme + 2 H(+) = 12,18-didecarboxysiroheme + 2 CO2</text>
        <dbReference type="Rhea" id="RHEA:19093"/>
        <dbReference type="ChEBI" id="CHEBI:15378"/>
        <dbReference type="ChEBI" id="CHEBI:16526"/>
        <dbReference type="ChEBI" id="CHEBI:60052"/>
        <dbReference type="ChEBI" id="CHEBI:140497"/>
        <dbReference type="EC" id="4.1.1.111"/>
    </reaction>
</comment>
<keyword evidence="12" id="KW-1185">Reference proteome</keyword>
<sequence length="179" mass="19856">MTELKEKTSGQKQTGNRHRAEASTPLDSSPLDFSPLDKALINLLQRGLPVCERPFTSVADALNTTEQIVLSRLNSLLEQGVLSRFGPMYDAACLGGAFTLAAMAVPESEFDQVVEVVNGFEQIAHNYQRNHQLNMWFVIATESETEIATVIEQIETKTGIQVLNVPKLEEFYVGLYLPI</sequence>
<feature type="domain" description="Siroheme decarboxylase AsnC-like ligand binding" evidence="9">
    <location>
        <begin position="99"/>
        <end position="171"/>
    </location>
</feature>
<comment type="similarity">
    <text evidence="3">Belongs to the Ahb/Nir family.</text>
</comment>
<proteinExistence type="inferred from homology"/>
<dbReference type="Proteomes" id="UP001215231">
    <property type="component" value="Chromosome"/>
</dbReference>
<comment type="subunit">
    <text evidence="4">Probably forms a complex composed of NirD, NirL, NirG and NirH. All proteins are required for the total conversion of siroheme to didecarboxysiroheme.</text>
</comment>
<dbReference type="InterPro" id="IPR040523">
    <property type="entry name" value="AsnC_trans_reg2"/>
</dbReference>
<evidence type="ECO:0000256" key="5">
    <source>
        <dbReference type="ARBA" id="ARBA00023471"/>
    </source>
</evidence>
<dbReference type="InterPro" id="IPR053953">
    <property type="entry name" value="NirdL-like_HTH"/>
</dbReference>
<evidence type="ECO:0000256" key="8">
    <source>
        <dbReference type="SAM" id="MobiDB-lite"/>
    </source>
</evidence>
<dbReference type="InterPro" id="IPR036388">
    <property type="entry name" value="WH-like_DNA-bd_sf"/>
</dbReference>
<feature type="domain" description="Siroheme decarboxylase NirL-like HTH" evidence="10">
    <location>
        <begin position="37"/>
        <end position="82"/>
    </location>
</feature>
<evidence type="ECO:0000256" key="4">
    <source>
        <dbReference type="ARBA" id="ARBA00023465"/>
    </source>
</evidence>
<dbReference type="Pfam" id="PF17805">
    <property type="entry name" value="AsnC_trans_reg2"/>
    <property type="match status" value="1"/>
</dbReference>
<evidence type="ECO:0000259" key="10">
    <source>
        <dbReference type="Pfam" id="PF22451"/>
    </source>
</evidence>